<sequence>MGGAGFSEILNDKTISGNSEYHELLNRYKERLVAKLNSTFSKAIKHNTLHFIPTSGPSVTARTRRLHPAQLKVAKQEFEYMLEKGICRPSQVTGDPGYQKGIGAELGVSEATVSRTVNAVVDSIIAHANEWIKFPTTNSEITEAKQLWHRKYKFPTAISVIDCTHIGILKPKLYEDEYINRKGKPTLNVQATCYAKEMFTSVGISWPGSVHDSRIWKTSQVYLPLRNKSNAVLNGYRGYGMEPCLMTPLKTLLLVLR</sequence>
<comment type="function">
    <text evidence="12">Transposase-derived protein that may have nuclease activity. Does not have transposase activity.</text>
</comment>
<dbReference type="Proteomes" id="UP000499080">
    <property type="component" value="Unassembled WGS sequence"/>
</dbReference>
<evidence type="ECO:0000259" key="13">
    <source>
        <dbReference type="Pfam" id="PF13359"/>
    </source>
</evidence>
<evidence type="ECO:0000313" key="15">
    <source>
        <dbReference type="Proteomes" id="UP000499080"/>
    </source>
</evidence>
<dbReference type="InterPro" id="IPR026103">
    <property type="entry name" value="HARBI1_animal"/>
</dbReference>
<proteinExistence type="inferred from homology"/>
<dbReference type="EMBL" id="BGPR01000149">
    <property type="protein sequence ID" value="GBL99554.1"/>
    <property type="molecule type" value="Genomic_DNA"/>
</dbReference>
<evidence type="ECO:0000256" key="6">
    <source>
        <dbReference type="ARBA" id="ARBA00022490"/>
    </source>
</evidence>
<keyword evidence="9" id="KW-0378">Hydrolase</keyword>
<comment type="similarity">
    <text evidence="4">Belongs to the HARBI1 family.</text>
</comment>
<evidence type="ECO:0000256" key="3">
    <source>
        <dbReference type="ARBA" id="ARBA00004496"/>
    </source>
</evidence>
<dbReference type="PANTHER" id="PTHR22930:SF250">
    <property type="entry name" value="NUCLEASE HARBI1-LIKE PROTEIN"/>
    <property type="match status" value="1"/>
</dbReference>
<dbReference type="InterPro" id="IPR027806">
    <property type="entry name" value="HARBI1_dom"/>
</dbReference>
<dbReference type="GO" id="GO:0016787">
    <property type="term" value="F:hydrolase activity"/>
    <property type="evidence" value="ECO:0007669"/>
    <property type="project" value="UniProtKB-KW"/>
</dbReference>
<keyword evidence="8" id="KW-0479">Metal-binding</keyword>
<dbReference type="AlphaFoldDB" id="A0A4Y2C8A3"/>
<evidence type="ECO:0000256" key="1">
    <source>
        <dbReference type="ARBA" id="ARBA00001968"/>
    </source>
</evidence>
<gene>
    <name evidence="14" type="ORF">AVEN_68821_1</name>
</gene>
<evidence type="ECO:0000256" key="9">
    <source>
        <dbReference type="ARBA" id="ARBA00022801"/>
    </source>
</evidence>
<keyword evidence="10" id="KW-0539">Nucleus</keyword>
<organism evidence="14 15">
    <name type="scientific">Araneus ventricosus</name>
    <name type="common">Orbweaver spider</name>
    <name type="synonym">Epeira ventricosa</name>
    <dbReference type="NCBI Taxonomy" id="182803"/>
    <lineage>
        <taxon>Eukaryota</taxon>
        <taxon>Metazoa</taxon>
        <taxon>Ecdysozoa</taxon>
        <taxon>Arthropoda</taxon>
        <taxon>Chelicerata</taxon>
        <taxon>Arachnida</taxon>
        <taxon>Araneae</taxon>
        <taxon>Araneomorphae</taxon>
        <taxon>Entelegynae</taxon>
        <taxon>Araneoidea</taxon>
        <taxon>Araneidae</taxon>
        <taxon>Araneus</taxon>
    </lineage>
</organism>
<dbReference type="GO" id="GO:0005737">
    <property type="term" value="C:cytoplasm"/>
    <property type="evidence" value="ECO:0007669"/>
    <property type="project" value="UniProtKB-SubCell"/>
</dbReference>
<dbReference type="InterPro" id="IPR045249">
    <property type="entry name" value="HARBI1-like"/>
</dbReference>
<protein>
    <recommendedName>
        <fullName evidence="5">Putative nuclease HARBI1</fullName>
    </recommendedName>
    <alternativeName>
        <fullName evidence="11">Harbinger transposase-derived nuclease</fullName>
    </alternativeName>
</protein>
<evidence type="ECO:0000313" key="14">
    <source>
        <dbReference type="EMBL" id="GBL99554.1"/>
    </source>
</evidence>
<evidence type="ECO:0000256" key="7">
    <source>
        <dbReference type="ARBA" id="ARBA00022722"/>
    </source>
</evidence>
<keyword evidence="6" id="KW-0963">Cytoplasm</keyword>
<dbReference type="GO" id="GO:0005634">
    <property type="term" value="C:nucleus"/>
    <property type="evidence" value="ECO:0007669"/>
    <property type="project" value="UniProtKB-SubCell"/>
</dbReference>
<evidence type="ECO:0000256" key="5">
    <source>
        <dbReference type="ARBA" id="ARBA00015519"/>
    </source>
</evidence>
<evidence type="ECO:0000256" key="8">
    <source>
        <dbReference type="ARBA" id="ARBA00022723"/>
    </source>
</evidence>
<dbReference type="GO" id="GO:0046872">
    <property type="term" value="F:metal ion binding"/>
    <property type="evidence" value="ECO:0007669"/>
    <property type="project" value="UniProtKB-KW"/>
</dbReference>
<evidence type="ECO:0000256" key="2">
    <source>
        <dbReference type="ARBA" id="ARBA00004123"/>
    </source>
</evidence>
<dbReference type="GO" id="GO:0004518">
    <property type="term" value="F:nuclease activity"/>
    <property type="evidence" value="ECO:0007669"/>
    <property type="project" value="UniProtKB-KW"/>
</dbReference>
<keyword evidence="7" id="KW-0540">Nuclease</keyword>
<comment type="caution">
    <text evidence="14">The sequence shown here is derived from an EMBL/GenBank/DDBJ whole genome shotgun (WGS) entry which is preliminary data.</text>
</comment>
<evidence type="ECO:0000256" key="12">
    <source>
        <dbReference type="ARBA" id="ARBA00045850"/>
    </source>
</evidence>
<dbReference type="PRINTS" id="PR02086">
    <property type="entry name" value="PUTNUCHARBI1"/>
</dbReference>
<reference evidence="14 15" key="1">
    <citation type="journal article" date="2019" name="Sci. Rep.">
        <title>Orb-weaving spider Araneus ventricosus genome elucidates the spidroin gene catalogue.</title>
        <authorList>
            <person name="Kono N."/>
            <person name="Nakamura H."/>
            <person name="Ohtoshi R."/>
            <person name="Moran D.A.P."/>
            <person name="Shinohara A."/>
            <person name="Yoshida Y."/>
            <person name="Fujiwara M."/>
            <person name="Mori M."/>
            <person name="Tomita M."/>
            <person name="Arakawa K."/>
        </authorList>
    </citation>
    <scope>NUCLEOTIDE SEQUENCE [LARGE SCALE GENOMIC DNA]</scope>
</reference>
<dbReference type="PANTHER" id="PTHR22930">
    <property type="match status" value="1"/>
</dbReference>
<feature type="domain" description="DDE Tnp4" evidence="13">
    <location>
        <begin position="161"/>
        <end position="250"/>
    </location>
</feature>
<keyword evidence="15" id="KW-1185">Reference proteome</keyword>
<evidence type="ECO:0000256" key="11">
    <source>
        <dbReference type="ARBA" id="ARBA00030126"/>
    </source>
</evidence>
<comment type="cofactor">
    <cofactor evidence="1">
        <name>a divalent metal cation</name>
        <dbReference type="ChEBI" id="CHEBI:60240"/>
    </cofactor>
</comment>
<comment type="subcellular location">
    <subcellularLocation>
        <location evidence="3">Cytoplasm</location>
    </subcellularLocation>
    <subcellularLocation>
        <location evidence="2">Nucleus</location>
    </subcellularLocation>
</comment>
<evidence type="ECO:0000256" key="10">
    <source>
        <dbReference type="ARBA" id="ARBA00023242"/>
    </source>
</evidence>
<dbReference type="Pfam" id="PF13359">
    <property type="entry name" value="DDE_Tnp_4"/>
    <property type="match status" value="1"/>
</dbReference>
<dbReference type="OrthoDB" id="6475555at2759"/>
<evidence type="ECO:0000256" key="4">
    <source>
        <dbReference type="ARBA" id="ARBA00006958"/>
    </source>
</evidence>
<name>A0A4Y2C8A3_ARAVE</name>
<accession>A0A4Y2C8A3</accession>